<name>A0A3P6FE85_BRAOL</name>
<accession>A0A3P6FE85</accession>
<dbReference type="AlphaFoldDB" id="A0A3P6FE85"/>
<evidence type="ECO:0000313" key="1">
    <source>
        <dbReference type="EMBL" id="VDD42592.1"/>
    </source>
</evidence>
<sequence length="229" mass="24262">MPATTVCYLCRSITTTTANPRSLPTSTIATTIASSSRALHYLRHNPDTVSTPGALHYLCLSPGTASCSALCCLHHGTGSTCTSTLPTDTSSTRYPICPYTDYTPSITTFISNSATTNTIGNAFSGSNPTSTYSSATTTNTISNAFSGSNSISTYSSSTPPATFCSSSTTIIFFSSITTPSISLISTTNSTWRLSFSATIYDDTTSFRWWSSGNHSFTSSSITRWHSGNH</sequence>
<reference evidence="1" key="1">
    <citation type="submission" date="2018-11" db="EMBL/GenBank/DDBJ databases">
        <authorList>
            <consortium name="Genoscope - CEA"/>
            <person name="William W."/>
        </authorList>
    </citation>
    <scope>NUCLEOTIDE SEQUENCE</scope>
</reference>
<organism evidence="1">
    <name type="scientific">Brassica oleracea</name>
    <name type="common">Wild cabbage</name>
    <dbReference type="NCBI Taxonomy" id="3712"/>
    <lineage>
        <taxon>Eukaryota</taxon>
        <taxon>Viridiplantae</taxon>
        <taxon>Streptophyta</taxon>
        <taxon>Embryophyta</taxon>
        <taxon>Tracheophyta</taxon>
        <taxon>Spermatophyta</taxon>
        <taxon>Magnoliopsida</taxon>
        <taxon>eudicotyledons</taxon>
        <taxon>Gunneridae</taxon>
        <taxon>Pentapetalae</taxon>
        <taxon>rosids</taxon>
        <taxon>malvids</taxon>
        <taxon>Brassicales</taxon>
        <taxon>Brassicaceae</taxon>
        <taxon>Brassiceae</taxon>
        <taxon>Brassica</taxon>
    </lineage>
</organism>
<dbReference type="EMBL" id="LR031877">
    <property type="protein sequence ID" value="VDD42592.1"/>
    <property type="molecule type" value="Genomic_DNA"/>
</dbReference>
<gene>
    <name evidence="1" type="ORF">BOLC5T30139H</name>
</gene>
<protein>
    <submittedName>
        <fullName evidence="1">Uncharacterized protein</fullName>
    </submittedName>
</protein>
<proteinExistence type="predicted"/>